<gene>
    <name evidence="1" type="ORF">TL16_g02968</name>
</gene>
<evidence type="ECO:0000313" key="1">
    <source>
        <dbReference type="EMBL" id="GMH60087.1"/>
    </source>
</evidence>
<sequence length="261" mass="29073">MPLSPGCGLKTLLHQLKIYYQSTPSLVLSLSLPTLLNSGKVTLQCEDGYTHKEICDYILAAFLDDNEGKTDDLKFIEGEFKGESISDKINETLNLPKDGEPGYNPKSLLSSHNLLKSLLQTLSSSPETILLLKSGGESIYHHGSYGDDVIPVDEIGWYNMLIDGSNVRKGSWRVISDADIIDSESLDLGKWSVEEFKSWYGLMIKKGCIRPSTSDIEIEKQVVLPEMEEVEVDGDVEEGRVVYSVGQGKVRDLIRRGCNYY</sequence>
<evidence type="ECO:0000313" key="2">
    <source>
        <dbReference type="Proteomes" id="UP001162640"/>
    </source>
</evidence>
<organism evidence="1 2">
    <name type="scientific">Triparma laevis f. inornata</name>
    <dbReference type="NCBI Taxonomy" id="1714386"/>
    <lineage>
        <taxon>Eukaryota</taxon>
        <taxon>Sar</taxon>
        <taxon>Stramenopiles</taxon>
        <taxon>Ochrophyta</taxon>
        <taxon>Bolidophyceae</taxon>
        <taxon>Parmales</taxon>
        <taxon>Triparmaceae</taxon>
        <taxon>Triparma</taxon>
    </lineage>
</organism>
<comment type="caution">
    <text evidence="1">The sequence shown here is derived from an EMBL/GenBank/DDBJ whole genome shotgun (WGS) entry which is preliminary data.</text>
</comment>
<name>A0A9W6ZTC0_9STRA</name>
<dbReference type="EMBL" id="BLQM01000076">
    <property type="protein sequence ID" value="GMH60087.1"/>
    <property type="molecule type" value="Genomic_DNA"/>
</dbReference>
<proteinExistence type="predicted"/>
<reference evidence="2" key="1">
    <citation type="journal article" date="2023" name="Commun. Biol.">
        <title>Genome analysis of Parmales, the sister group of diatoms, reveals the evolutionary specialization of diatoms from phago-mixotrophs to photoautotrophs.</title>
        <authorList>
            <person name="Ban H."/>
            <person name="Sato S."/>
            <person name="Yoshikawa S."/>
            <person name="Yamada K."/>
            <person name="Nakamura Y."/>
            <person name="Ichinomiya M."/>
            <person name="Sato N."/>
            <person name="Blanc-Mathieu R."/>
            <person name="Endo H."/>
            <person name="Kuwata A."/>
            <person name="Ogata H."/>
        </authorList>
    </citation>
    <scope>NUCLEOTIDE SEQUENCE [LARGE SCALE GENOMIC DNA]</scope>
</reference>
<dbReference type="AlphaFoldDB" id="A0A9W6ZTC0"/>
<accession>A0A9W6ZTC0</accession>
<protein>
    <submittedName>
        <fullName evidence="1">Uncharacterized protein</fullName>
    </submittedName>
</protein>
<dbReference type="Proteomes" id="UP001162640">
    <property type="component" value="Unassembled WGS sequence"/>
</dbReference>